<organism evidence="2 3">
    <name type="scientific">Zootermopsis nevadensis</name>
    <name type="common">Dampwood termite</name>
    <dbReference type="NCBI Taxonomy" id="136037"/>
    <lineage>
        <taxon>Eukaryota</taxon>
        <taxon>Metazoa</taxon>
        <taxon>Ecdysozoa</taxon>
        <taxon>Arthropoda</taxon>
        <taxon>Hexapoda</taxon>
        <taxon>Insecta</taxon>
        <taxon>Pterygota</taxon>
        <taxon>Neoptera</taxon>
        <taxon>Polyneoptera</taxon>
        <taxon>Dictyoptera</taxon>
        <taxon>Blattodea</taxon>
        <taxon>Blattoidea</taxon>
        <taxon>Termitoidae</taxon>
        <taxon>Termopsidae</taxon>
        <taxon>Zootermopsis</taxon>
    </lineage>
</organism>
<reference evidence="2 3" key="1">
    <citation type="journal article" date="2014" name="Nat. Commun.">
        <title>Molecular traces of alternative social organization in a termite genome.</title>
        <authorList>
            <person name="Terrapon N."/>
            <person name="Li C."/>
            <person name="Robertson H.M."/>
            <person name="Ji L."/>
            <person name="Meng X."/>
            <person name="Booth W."/>
            <person name="Chen Z."/>
            <person name="Childers C.P."/>
            <person name="Glastad K.M."/>
            <person name="Gokhale K."/>
            <person name="Gowin J."/>
            <person name="Gronenberg W."/>
            <person name="Hermansen R.A."/>
            <person name="Hu H."/>
            <person name="Hunt B.G."/>
            <person name="Huylmans A.K."/>
            <person name="Khalil S.M."/>
            <person name="Mitchell R.D."/>
            <person name="Munoz-Torres M.C."/>
            <person name="Mustard J.A."/>
            <person name="Pan H."/>
            <person name="Reese J.T."/>
            <person name="Scharf M.E."/>
            <person name="Sun F."/>
            <person name="Vogel H."/>
            <person name="Xiao J."/>
            <person name="Yang W."/>
            <person name="Yang Z."/>
            <person name="Yang Z."/>
            <person name="Zhou J."/>
            <person name="Zhu J."/>
            <person name="Brent C.S."/>
            <person name="Elsik C.G."/>
            <person name="Goodisman M.A."/>
            <person name="Liberles D.A."/>
            <person name="Roe R.M."/>
            <person name="Vargo E.L."/>
            <person name="Vilcinskas A."/>
            <person name="Wang J."/>
            <person name="Bornberg-Bauer E."/>
            <person name="Korb J."/>
            <person name="Zhang G."/>
            <person name="Liebig J."/>
        </authorList>
    </citation>
    <scope>NUCLEOTIDE SEQUENCE [LARGE SCALE GENOMIC DNA]</scope>
    <source>
        <tissue evidence="2">Whole organism</tissue>
    </source>
</reference>
<evidence type="ECO:0000259" key="1">
    <source>
        <dbReference type="Pfam" id="PF09133"/>
    </source>
</evidence>
<dbReference type="Proteomes" id="UP000027135">
    <property type="component" value="Unassembled WGS sequence"/>
</dbReference>
<feature type="domain" description="SANTA" evidence="1">
    <location>
        <begin position="181"/>
        <end position="260"/>
    </location>
</feature>
<dbReference type="InParanoid" id="A0A067QN66"/>
<keyword evidence="3" id="KW-1185">Reference proteome</keyword>
<dbReference type="AlphaFoldDB" id="A0A067QN66"/>
<dbReference type="Pfam" id="PF09133">
    <property type="entry name" value="SANTA"/>
    <property type="match status" value="2"/>
</dbReference>
<gene>
    <name evidence="2" type="ORF">L798_00592</name>
</gene>
<evidence type="ECO:0000313" key="3">
    <source>
        <dbReference type="Proteomes" id="UP000027135"/>
    </source>
</evidence>
<proteinExistence type="predicted"/>
<sequence length="535" mass="60803">MMKKKLEDIHKIEVSGEITSGSNQKSFPSPVTNESIEVSPAVGSGKEHQTRKSAALECASIRKRSLCGYATLLDIAMMNNEGFPASRVLPTEELVPNSYHQSFHIARWKAWLRETPQWIINMGRQNLWMLEGQNGHQTPQNEANSNDVQKHISDTYVEMKEKNESSEQDSKIKEEHLTEWRDWSLQLTDRNSLLITGKRNQNTIQLSRDVSYCKRIDANTLLHNDGSVYILNGMPDHFTNLPYYVRNKFQCGFPDDWKDVKCKWIKYVKEGSPCDFSWTVETDECVSNAAVVEKCTQPNTSCQDGFSITSSHLRMDEIYQHEMPVNDEKYRQSHSVALQNEVNQLNSKDKQKCLKETQSLVTQKNSRDSFECLLNVIVTGTLNPDKSSHYSSSDGSDHASCAIYSSGTPKKVSNPNDADITNNVTEANITVNQEISLERWTPVLINGCDLKVNGYIKSELHTEVAHTTDIVVKRKTNISFQCKDGKTYKLMGTFVDPKNTVPSLIKKKLSKGLPAQWKKMMKTWDSLMLSTRNQN</sequence>
<dbReference type="EMBL" id="KK853217">
    <property type="protein sequence ID" value="KDR09752.1"/>
    <property type="molecule type" value="Genomic_DNA"/>
</dbReference>
<dbReference type="InterPro" id="IPR015216">
    <property type="entry name" value="SANTA"/>
</dbReference>
<accession>A0A067QN66</accession>
<name>A0A067QN66_ZOONE</name>
<dbReference type="eggNOG" id="ENOG502T9BX">
    <property type="taxonomic scope" value="Eukaryota"/>
</dbReference>
<feature type="domain" description="SANTA" evidence="1">
    <location>
        <begin position="435"/>
        <end position="519"/>
    </location>
</feature>
<protein>
    <recommendedName>
        <fullName evidence="1">SANTA domain-containing protein</fullName>
    </recommendedName>
</protein>
<evidence type="ECO:0000313" key="2">
    <source>
        <dbReference type="EMBL" id="KDR09752.1"/>
    </source>
</evidence>